<sequence>MQEQIRNEYPEAVVAAGRRRLMRSAMALTVAAVLAVVGSACGMAQSDAGEGGETESAISNSQAHPAEDGGALATEGQRALETRARQILATDVVQQQIRQVQELYESDTQGTTSTGETTAAAAASAIGAAATQYAVTEDPDRPVLMWVVNLQHKFAGLDMPNSGYGIENPDNVYRQATVAGDARYEIRGLMPEQAPSEVHFEMRDSIPGTAALTAEGGTPMATLSSDAIETGPDGAFVVTVDSDPAEGRANHLQIPADGTSLLLVRDLLNDWSTEAPSRLDIVRVDGPPVAPEASVDQQAARTAEILGQIAPFWMEYFNEYYYTAPENRIRPVRERPGGRGLATGGRFALADDEALVFTVDPVGAKSLGVQISDPWGVAYPYREGTSSLNMTQAESDQDGTYTFVISRNDPGVHNWLDPNGHDTGMIALRWQSMSGEPDVEAALRSSAVVKVADLAAELPDGTVFVDPEERQLQQEQRAFDFDRRLTQ</sequence>
<gene>
    <name evidence="3" type="ORF">Q7514_22700</name>
</gene>
<comment type="caution">
    <text evidence="3">The sequence shown here is derived from an EMBL/GenBank/DDBJ whole genome shotgun (WGS) entry which is preliminary data.</text>
</comment>
<keyword evidence="2" id="KW-0472">Membrane</keyword>
<feature type="transmembrane region" description="Helical" evidence="2">
    <location>
        <begin position="21"/>
        <end position="40"/>
    </location>
</feature>
<evidence type="ECO:0000256" key="2">
    <source>
        <dbReference type="SAM" id="Phobius"/>
    </source>
</evidence>
<name>A0ABU7LFK2_9NOCA</name>
<evidence type="ECO:0000256" key="1">
    <source>
        <dbReference type="SAM" id="MobiDB-lite"/>
    </source>
</evidence>
<feature type="region of interest" description="Disordered" evidence="1">
    <location>
        <begin position="44"/>
        <end position="71"/>
    </location>
</feature>
<protein>
    <recommendedName>
        <fullName evidence="5">DUF1214 domain-containing protein</fullName>
    </recommendedName>
</protein>
<keyword evidence="2" id="KW-0812">Transmembrane</keyword>
<reference evidence="3 4" key="1">
    <citation type="submission" date="2023-07" db="EMBL/GenBank/DDBJ databases">
        <authorList>
            <person name="Girao M."/>
            <person name="Carvalho M.F."/>
        </authorList>
    </citation>
    <scope>NUCLEOTIDE SEQUENCE [LARGE SCALE GENOMIC DNA]</scope>
    <source>
        <strain evidence="3 4">YIM65754</strain>
    </source>
</reference>
<keyword evidence="2" id="KW-1133">Transmembrane helix</keyword>
<evidence type="ECO:0000313" key="3">
    <source>
        <dbReference type="EMBL" id="MEE2060335.1"/>
    </source>
</evidence>
<proteinExistence type="predicted"/>
<dbReference type="Proteomes" id="UP001336020">
    <property type="component" value="Unassembled WGS sequence"/>
</dbReference>
<organism evidence="3 4">
    <name type="scientific">Rhodococcus artemisiae</name>
    <dbReference type="NCBI Taxonomy" id="714159"/>
    <lineage>
        <taxon>Bacteria</taxon>
        <taxon>Bacillati</taxon>
        <taxon>Actinomycetota</taxon>
        <taxon>Actinomycetes</taxon>
        <taxon>Mycobacteriales</taxon>
        <taxon>Nocardiaceae</taxon>
        <taxon>Rhodococcus</taxon>
    </lineage>
</organism>
<evidence type="ECO:0000313" key="4">
    <source>
        <dbReference type="Proteomes" id="UP001336020"/>
    </source>
</evidence>
<accession>A0ABU7LFK2</accession>
<evidence type="ECO:0008006" key="5">
    <source>
        <dbReference type="Google" id="ProtNLM"/>
    </source>
</evidence>
<dbReference type="EMBL" id="JAUTXY010000012">
    <property type="protein sequence ID" value="MEE2060335.1"/>
    <property type="molecule type" value="Genomic_DNA"/>
</dbReference>
<keyword evidence="4" id="KW-1185">Reference proteome</keyword>
<dbReference type="RefSeq" id="WP_330135524.1">
    <property type="nucleotide sequence ID" value="NZ_JAUTXY010000012.1"/>
</dbReference>